<keyword evidence="3" id="KW-0808">Transferase</keyword>
<dbReference type="PROSITE" id="PS50109">
    <property type="entry name" value="HIS_KIN"/>
    <property type="match status" value="1"/>
</dbReference>
<evidence type="ECO:0000313" key="12">
    <source>
        <dbReference type="Proteomes" id="UP000599109"/>
    </source>
</evidence>
<dbReference type="InterPro" id="IPR036097">
    <property type="entry name" value="HisK_dim/P_sf"/>
</dbReference>
<dbReference type="CDD" id="cd00082">
    <property type="entry name" value="HisKA"/>
    <property type="match status" value="1"/>
</dbReference>
<accession>A0A936Z1S9</accession>
<keyword evidence="7" id="KW-0902">Two-component regulatory system</keyword>
<feature type="transmembrane region" description="Helical" evidence="9">
    <location>
        <begin position="239"/>
        <end position="259"/>
    </location>
</feature>
<feature type="region of interest" description="Disordered" evidence="8">
    <location>
        <begin position="1"/>
        <end position="24"/>
    </location>
</feature>
<evidence type="ECO:0000256" key="4">
    <source>
        <dbReference type="ARBA" id="ARBA00022741"/>
    </source>
</evidence>
<evidence type="ECO:0000256" key="8">
    <source>
        <dbReference type="SAM" id="MobiDB-lite"/>
    </source>
</evidence>
<dbReference type="InterPro" id="IPR036890">
    <property type="entry name" value="HATPase_C_sf"/>
</dbReference>
<dbReference type="Gene3D" id="1.10.287.130">
    <property type="match status" value="1"/>
</dbReference>
<comment type="caution">
    <text evidence="11">The sequence shown here is derived from an EMBL/GenBank/DDBJ whole genome shotgun (WGS) entry which is preliminary data.</text>
</comment>
<keyword evidence="5 11" id="KW-0418">Kinase</keyword>
<sequence length="496" mass="54042">MRGWAWAPQARRLSTPRPPAGATAPASRLVEAQRPLQGFNLLRWFSLVSLLALIPVAAAIGTVLSNFVTRQALHRDALLTAEFIANCVAVEAAQVGVPSLVPLLDPRVDSWQMGLSPDDAASARAHTFPHLESLPDALLVSVYARDRQIVWSTNASLTGTHVDYNDELEEAFRTHNDVALHHARTVGSRSEQRFVVEPREFFIENYVPLTGPDGRVMAVVEVYKEPGHLMESIRAGQTLVWWTTLVGGAVIYLGLFGIVRRASRVLAEQQKLLVAAESQVYAGEAARALAHSLRNPLGSVRSSAELASCSDDEEVRKHAQDIVTQVDFLSQWIKEMLLYSRPTGGNREAVELCTVLDGVLASFQPTFERSGIRVRWQPDELCRMRVQGNTAVARQALHSVVSNAVENMPGGGELRILLRAGDTAGALELVISDTGAGAVAPSLQRAVPYEFGARLPLLNRAMERFGGFVAATSERHAGAQVRLRFGPYVPDAGQTT</sequence>
<dbReference type="Proteomes" id="UP000599109">
    <property type="component" value="Unassembled WGS sequence"/>
</dbReference>
<evidence type="ECO:0000256" key="3">
    <source>
        <dbReference type="ARBA" id="ARBA00022679"/>
    </source>
</evidence>
<dbReference type="AlphaFoldDB" id="A0A936Z1S9"/>
<dbReference type="Gene3D" id="3.30.565.10">
    <property type="entry name" value="Histidine kinase-like ATPase, C-terminal domain"/>
    <property type="match status" value="1"/>
</dbReference>
<dbReference type="GO" id="GO:0000156">
    <property type="term" value="F:phosphorelay response regulator activity"/>
    <property type="evidence" value="ECO:0007669"/>
    <property type="project" value="TreeGrafter"/>
</dbReference>
<dbReference type="InterPro" id="IPR003661">
    <property type="entry name" value="HisK_dim/P_dom"/>
</dbReference>
<keyword evidence="12" id="KW-1185">Reference proteome</keyword>
<feature type="domain" description="Histidine kinase" evidence="10">
    <location>
        <begin position="288"/>
        <end position="489"/>
    </location>
</feature>
<keyword evidence="9" id="KW-0812">Transmembrane</keyword>
<evidence type="ECO:0000313" key="11">
    <source>
        <dbReference type="EMBL" id="MBL0393073.1"/>
    </source>
</evidence>
<dbReference type="SUPFAM" id="SSF47384">
    <property type="entry name" value="Homodimeric domain of signal transducing histidine kinase"/>
    <property type="match status" value="1"/>
</dbReference>
<evidence type="ECO:0000256" key="9">
    <source>
        <dbReference type="SAM" id="Phobius"/>
    </source>
</evidence>
<dbReference type="InterPro" id="IPR050351">
    <property type="entry name" value="BphY/WalK/GraS-like"/>
</dbReference>
<dbReference type="SUPFAM" id="SSF55874">
    <property type="entry name" value="ATPase domain of HSP90 chaperone/DNA topoisomerase II/histidine kinase"/>
    <property type="match status" value="1"/>
</dbReference>
<proteinExistence type="predicted"/>
<dbReference type="Pfam" id="PF00512">
    <property type="entry name" value="HisKA"/>
    <property type="match status" value="1"/>
</dbReference>
<dbReference type="EC" id="2.7.13.3" evidence="2"/>
<dbReference type="SMART" id="SM00388">
    <property type="entry name" value="HisKA"/>
    <property type="match status" value="1"/>
</dbReference>
<keyword evidence="9" id="KW-1133">Transmembrane helix</keyword>
<dbReference type="EMBL" id="JAEQNE010000004">
    <property type="protein sequence ID" value="MBL0393073.1"/>
    <property type="molecule type" value="Genomic_DNA"/>
</dbReference>
<evidence type="ECO:0000256" key="6">
    <source>
        <dbReference type="ARBA" id="ARBA00022840"/>
    </source>
</evidence>
<dbReference type="GO" id="GO:0007234">
    <property type="term" value="P:osmosensory signaling via phosphorelay pathway"/>
    <property type="evidence" value="ECO:0007669"/>
    <property type="project" value="TreeGrafter"/>
</dbReference>
<reference evidence="11 12" key="1">
    <citation type="journal article" date="2017" name="Int. J. Syst. Evol. Microbiol.">
        <title>Ramlibacter monticola sp. nov., isolated from forest soil.</title>
        <authorList>
            <person name="Chaudhary D.K."/>
            <person name="Kim J."/>
        </authorList>
    </citation>
    <scope>NUCLEOTIDE SEQUENCE [LARGE SCALE GENOMIC DNA]</scope>
    <source>
        <strain evidence="11 12">KACC 19175</strain>
    </source>
</reference>
<evidence type="ECO:0000256" key="2">
    <source>
        <dbReference type="ARBA" id="ARBA00012438"/>
    </source>
</evidence>
<dbReference type="RefSeq" id="WP_201675731.1">
    <property type="nucleotide sequence ID" value="NZ_JAEQNE010000004.1"/>
</dbReference>
<keyword evidence="9" id="KW-0472">Membrane</keyword>
<keyword evidence="4" id="KW-0547">Nucleotide-binding</keyword>
<dbReference type="InterPro" id="IPR005467">
    <property type="entry name" value="His_kinase_dom"/>
</dbReference>
<dbReference type="Pfam" id="PF02518">
    <property type="entry name" value="HATPase_c"/>
    <property type="match status" value="1"/>
</dbReference>
<organism evidence="11 12">
    <name type="scientific">Ramlibacter monticola</name>
    <dbReference type="NCBI Taxonomy" id="1926872"/>
    <lineage>
        <taxon>Bacteria</taxon>
        <taxon>Pseudomonadati</taxon>
        <taxon>Pseudomonadota</taxon>
        <taxon>Betaproteobacteria</taxon>
        <taxon>Burkholderiales</taxon>
        <taxon>Comamonadaceae</taxon>
        <taxon>Ramlibacter</taxon>
    </lineage>
</organism>
<protein>
    <recommendedName>
        <fullName evidence="2">histidine kinase</fullName>
        <ecNumber evidence="2">2.7.13.3</ecNumber>
    </recommendedName>
</protein>
<dbReference type="GO" id="GO:0005524">
    <property type="term" value="F:ATP binding"/>
    <property type="evidence" value="ECO:0007669"/>
    <property type="project" value="UniProtKB-KW"/>
</dbReference>
<dbReference type="GO" id="GO:0000155">
    <property type="term" value="F:phosphorelay sensor kinase activity"/>
    <property type="evidence" value="ECO:0007669"/>
    <property type="project" value="InterPro"/>
</dbReference>
<evidence type="ECO:0000259" key="10">
    <source>
        <dbReference type="PROSITE" id="PS50109"/>
    </source>
</evidence>
<gene>
    <name evidence="11" type="ORF">JJ685_18180</name>
</gene>
<name>A0A936Z1S9_9BURK</name>
<evidence type="ECO:0000256" key="1">
    <source>
        <dbReference type="ARBA" id="ARBA00000085"/>
    </source>
</evidence>
<keyword evidence="6" id="KW-0067">ATP-binding</keyword>
<dbReference type="GO" id="GO:0030295">
    <property type="term" value="F:protein kinase activator activity"/>
    <property type="evidence" value="ECO:0007669"/>
    <property type="project" value="TreeGrafter"/>
</dbReference>
<dbReference type="InterPro" id="IPR003594">
    <property type="entry name" value="HATPase_dom"/>
</dbReference>
<evidence type="ECO:0000256" key="7">
    <source>
        <dbReference type="ARBA" id="ARBA00023012"/>
    </source>
</evidence>
<evidence type="ECO:0000256" key="5">
    <source>
        <dbReference type="ARBA" id="ARBA00022777"/>
    </source>
</evidence>
<feature type="transmembrane region" description="Helical" evidence="9">
    <location>
        <begin position="44"/>
        <end position="68"/>
    </location>
</feature>
<dbReference type="PANTHER" id="PTHR42878">
    <property type="entry name" value="TWO-COMPONENT HISTIDINE KINASE"/>
    <property type="match status" value="1"/>
</dbReference>
<comment type="catalytic activity">
    <reaction evidence="1">
        <text>ATP + protein L-histidine = ADP + protein N-phospho-L-histidine.</text>
        <dbReference type="EC" id="2.7.13.3"/>
    </reaction>
</comment>
<dbReference type="PANTHER" id="PTHR42878:SF7">
    <property type="entry name" value="SENSOR HISTIDINE KINASE GLRK"/>
    <property type="match status" value="1"/>
</dbReference>